<evidence type="ECO:0000313" key="3">
    <source>
        <dbReference type="Proteomes" id="UP000245884"/>
    </source>
</evidence>
<dbReference type="RefSeq" id="XP_025364492.1">
    <property type="nucleotide sequence ID" value="XM_025508772.1"/>
</dbReference>
<feature type="region of interest" description="Disordered" evidence="1">
    <location>
        <begin position="89"/>
        <end position="118"/>
    </location>
</feature>
<dbReference type="GeneID" id="37030595"/>
<sequence length="837" mass="91318">MSITAGSRKMALNPICTSADMCFASTLDIIFPSPTSPSTELPSSLQYVKIAPGVSRPRGAYLLRQQPSSQRGRARGLWSSIRYVTSVAPSALPPQPSPAHPTSPSPRKQQSDNAARMSDAPYPDIVVRAVATGSTVYFTNEDLIFHRTSWPLRPYCDFTTYGCFPRGQADVAPLPAAVQSVRVESGPLLPQGGYLIRQLVPTLWMLYQPHQDVAAAASVAQQQPASSARAQSASSGPSHKATQQQQQQQQQQRGAEEDASPKRRKIDGGSSRDDDKRNDDHGDEHNDTLGFKPLMSISVDEAPGTYNPRHYSKIIKIGRNGFCGYNAVLYGLGRARNAKELKVLCEELLKLASAYWFSGAMQPVVAERYSCVVSCLDLNKGPKSSSSALPVRFEQIYPAMGLLYDDTEGAEHYDAVDLVEPLAPPRGIHWDKMGKVSCDSEEHGDLHVACSFETRMQPGDACLGPDGCHCLARQGWVDPEPPVDLTKDSVEEPAQSTKSGTASSKEGESSSGVALKKEEGPLSSARYRIGSAHSGKKKGKRSKNDHDDGDDDDAQAYRPQPLVSIDLEEPPSLYNARHYKSIVKIDRNGFCGYHAVFYGLGRKRTPSSVQKLCKELSDFISVPANRALFPLYDDKAWSDMRTRPTVPHNHAPDAALISSFWFSGAMQPVVAERYSCIVSCLDRNKGPRGSCSYLPTSLRDGQLFPLVGLLYDDEPSAEHYDAFECDEEDPGALASPRSRHWDKLGHKFCASEEHRGIHEMHSFETRVQAGDPDMEQACHCLLRKGWKDPEGVIALSDSESSSAQAKAQARTSSIAPKTSGQGGFSAPVSAKAKASRT</sequence>
<feature type="compositionally biased region" description="Basic residues" evidence="1">
    <location>
        <begin position="534"/>
        <end position="543"/>
    </location>
</feature>
<feature type="non-terminal residue" evidence="2">
    <location>
        <position position="837"/>
    </location>
</feature>
<dbReference type="Proteomes" id="UP000245884">
    <property type="component" value="Unassembled WGS sequence"/>
</dbReference>
<protein>
    <recommendedName>
        <fullName evidence="4">OTU domain-containing protein</fullName>
    </recommendedName>
</protein>
<feature type="compositionally biased region" description="Low complexity" evidence="1">
    <location>
        <begin position="794"/>
        <end position="813"/>
    </location>
</feature>
<evidence type="ECO:0000256" key="1">
    <source>
        <dbReference type="SAM" id="MobiDB-lite"/>
    </source>
</evidence>
<name>A0A316UX42_9BASI</name>
<reference evidence="2 3" key="1">
    <citation type="journal article" date="2018" name="Mol. Biol. Evol.">
        <title>Broad Genomic Sampling Reveals a Smut Pathogenic Ancestry of the Fungal Clade Ustilaginomycotina.</title>
        <authorList>
            <person name="Kijpornyongpan T."/>
            <person name="Mondo S.J."/>
            <person name="Barry K."/>
            <person name="Sandor L."/>
            <person name="Lee J."/>
            <person name="Lipzen A."/>
            <person name="Pangilinan J."/>
            <person name="LaButti K."/>
            <person name="Hainaut M."/>
            <person name="Henrissat B."/>
            <person name="Grigoriev I.V."/>
            <person name="Spatafora J.W."/>
            <person name="Aime M.C."/>
        </authorList>
    </citation>
    <scope>NUCLEOTIDE SEQUENCE [LARGE SCALE GENOMIC DNA]</scope>
    <source>
        <strain evidence="2 3">MCA 5214</strain>
    </source>
</reference>
<dbReference type="AlphaFoldDB" id="A0A316UX42"/>
<organism evidence="2 3">
    <name type="scientific">Jaminaea rosea</name>
    <dbReference type="NCBI Taxonomy" id="1569628"/>
    <lineage>
        <taxon>Eukaryota</taxon>
        <taxon>Fungi</taxon>
        <taxon>Dikarya</taxon>
        <taxon>Basidiomycota</taxon>
        <taxon>Ustilaginomycotina</taxon>
        <taxon>Exobasidiomycetes</taxon>
        <taxon>Microstromatales</taxon>
        <taxon>Microstromatales incertae sedis</taxon>
        <taxon>Jaminaea</taxon>
    </lineage>
</organism>
<feature type="region of interest" description="Disordered" evidence="1">
    <location>
        <begin position="794"/>
        <end position="837"/>
    </location>
</feature>
<dbReference type="EMBL" id="KZ819662">
    <property type="protein sequence ID" value="PWN29880.1"/>
    <property type="molecule type" value="Genomic_DNA"/>
</dbReference>
<accession>A0A316UX42</accession>
<feature type="region of interest" description="Disordered" evidence="1">
    <location>
        <begin position="218"/>
        <end position="294"/>
    </location>
</feature>
<feature type="region of interest" description="Disordered" evidence="1">
    <location>
        <begin position="481"/>
        <end position="569"/>
    </location>
</feature>
<feature type="compositionally biased region" description="Basic and acidic residues" evidence="1">
    <location>
        <begin position="254"/>
        <end position="287"/>
    </location>
</feature>
<evidence type="ECO:0008006" key="4">
    <source>
        <dbReference type="Google" id="ProtNLM"/>
    </source>
</evidence>
<evidence type="ECO:0000313" key="2">
    <source>
        <dbReference type="EMBL" id="PWN29880.1"/>
    </source>
</evidence>
<gene>
    <name evidence="2" type="ORF">BDZ90DRAFT_272580</name>
</gene>
<keyword evidence="3" id="KW-1185">Reference proteome</keyword>
<feature type="compositionally biased region" description="Pro residues" evidence="1">
    <location>
        <begin position="91"/>
        <end position="104"/>
    </location>
</feature>
<proteinExistence type="predicted"/>
<feature type="compositionally biased region" description="Polar residues" evidence="1">
    <location>
        <begin position="494"/>
        <end position="512"/>
    </location>
</feature>
<feature type="compositionally biased region" description="Low complexity" evidence="1">
    <location>
        <begin position="218"/>
        <end position="235"/>
    </location>
</feature>
<feature type="compositionally biased region" description="Low complexity" evidence="1">
    <location>
        <begin position="243"/>
        <end position="252"/>
    </location>
</feature>